<name>A0ABN3H3W8_9ACTN</name>
<comment type="caution">
    <text evidence="4">The sequence shown here is derived from an EMBL/GenBank/DDBJ whole genome shotgun (WGS) entry which is preliminary data.</text>
</comment>
<organism evidence="4 5">
    <name type="scientific">Gordonia cholesterolivorans</name>
    <dbReference type="NCBI Taxonomy" id="559625"/>
    <lineage>
        <taxon>Bacteria</taxon>
        <taxon>Bacillati</taxon>
        <taxon>Actinomycetota</taxon>
        <taxon>Actinomycetes</taxon>
        <taxon>Mycobacteriales</taxon>
        <taxon>Gordoniaceae</taxon>
        <taxon>Gordonia</taxon>
    </lineage>
</organism>
<feature type="region of interest" description="Disordered" evidence="1">
    <location>
        <begin position="257"/>
        <end position="284"/>
    </location>
</feature>
<evidence type="ECO:0000313" key="4">
    <source>
        <dbReference type="EMBL" id="GAA2367871.1"/>
    </source>
</evidence>
<feature type="transmembrane region" description="Helical" evidence="2">
    <location>
        <begin position="770"/>
        <end position="787"/>
    </location>
</feature>
<sequence>MLSAVAVLLALTVGAVPVAHADSASTSSYATLGLTEVTPTTVTSSTGDRVTVRGRVVNTAGKPISDVSVRLQRGHALTESFQLRSSLTSPSADYSVSSTSRHVTGTLGTGESADFTISVPVNGPTGLDLTEAGVYPLMVDVIGTPRDAGTVSIADSRTLLPVLSLPASRTRAQNYVDPATGAPGAPLLGRDGSIAPNTSRPAPFTMIWPLAAAPQEAAGILGGGTAELRLTSDALGHSLQPDGRLGMSLQALEQLAGTASSDTPPTVGPGTTEPAASPDDPVRDSTCLAVDPDLLLTVTRMADGYVVTDDPADPEARTHDGQGASAAKSWLRGLTQVASRMCVTALPFAQAGLDSLRTVNDAGLARRAVLNPYDTVDAILGVKTVRGLTIPATGTLTDAGRDLLSELGVTSAAIAATSLTPLGADRAPTSGSASGRYRSQATHLQSYDIAISAAIGGAGLTPVVPAIVPNWQQPNLSGESAVSRRQAAAAALAFPMLDAPAPTASAEADSTRLPTTGRSAFIMPPTYWSPTVQDAQALHDTAELMLSSGTARPVPLATVVDELPAAATPAELDVPGDISPDAAAGYPITQSDAETVRQRLDRIDHMQAALVGNAETVTTPAEYLAPLRDDLLRAVSSASTTDNAVARGQRTDRLTAVGITLGNMQQAVSLLDPSGRYTLASERSPLLLVVRNDLALPIRVRLDIDAPSALEVGDVGTVEIPAAGTRQLQIPTHASSSEPATVHISLVTSSDVPLSTPIELSIYANAYGKPLFWITVGAAVILILLTARRLWHRFRGEPDPADEDRPEPDEEDLEQATLSYQDRLEAERAADGQLDGELPGERAAGDSGPWDSGPRDSGERE</sequence>
<evidence type="ECO:0000256" key="2">
    <source>
        <dbReference type="SAM" id="Phobius"/>
    </source>
</evidence>
<keyword evidence="5" id="KW-1185">Reference proteome</keyword>
<evidence type="ECO:0008006" key="6">
    <source>
        <dbReference type="Google" id="ProtNLM"/>
    </source>
</evidence>
<keyword evidence="2" id="KW-0472">Membrane</keyword>
<evidence type="ECO:0000313" key="5">
    <source>
        <dbReference type="Proteomes" id="UP001501170"/>
    </source>
</evidence>
<keyword evidence="3" id="KW-0732">Signal</keyword>
<dbReference type="InterPro" id="IPR046112">
    <property type="entry name" value="DUF6049"/>
</dbReference>
<dbReference type="EMBL" id="BAAARB010000002">
    <property type="protein sequence ID" value="GAA2367871.1"/>
    <property type="molecule type" value="Genomic_DNA"/>
</dbReference>
<reference evidence="4 5" key="1">
    <citation type="journal article" date="2019" name="Int. J. Syst. Evol. Microbiol.">
        <title>The Global Catalogue of Microorganisms (GCM) 10K type strain sequencing project: providing services to taxonomists for standard genome sequencing and annotation.</title>
        <authorList>
            <consortium name="The Broad Institute Genomics Platform"/>
            <consortium name="The Broad Institute Genome Sequencing Center for Infectious Disease"/>
            <person name="Wu L."/>
            <person name="Ma J."/>
        </authorList>
    </citation>
    <scope>NUCLEOTIDE SEQUENCE [LARGE SCALE GENOMIC DNA]</scope>
    <source>
        <strain evidence="4 5">JCM 16227</strain>
    </source>
</reference>
<keyword evidence="2" id="KW-0812">Transmembrane</keyword>
<feature type="signal peptide" evidence="3">
    <location>
        <begin position="1"/>
        <end position="21"/>
    </location>
</feature>
<feature type="compositionally biased region" description="Acidic residues" evidence="1">
    <location>
        <begin position="799"/>
        <end position="814"/>
    </location>
</feature>
<evidence type="ECO:0000256" key="1">
    <source>
        <dbReference type="SAM" id="MobiDB-lite"/>
    </source>
</evidence>
<accession>A0ABN3H3W8</accession>
<gene>
    <name evidence="4" type="ORF">GCM10009855_03940</name>
</gene>
<proteinExistence type="predicted"/>
<dbReference type="Pfam" id="PF19516">
    <property type="entry name" value="DUF6049"/>
    <property type="match status" value="1"/>
</dbReference>
<protein>
    <recommendedName>
        <fullName evidence="6">Glycoprotein</fullName>
    </recommendedName>
</protein>
<dbReference type="Proteomes" id="UP001501170">
    <property type="component" value="Unassembled WGS sequence"/>
</dbReference>
<feature type="chain" id="PRO_5047474063" description="Glycoprotein" evidence="3">
    <location>
        <begin position="22"/>
        <end position="861"/>
    </location>
</feature>
<feature type="compositionally biased region" description="Low complexity" evidence="1">
    <location>
        <begin position="263"/>
        <end position="274"/>
    </location>
</feature>
<evidence type="ECO:0000256" key="3">
    <source>
        <dbReference type="SAM" id="SignalP"/>
    </source>
</evidence>
<keyword evidence="2" id="KW-1133">Transmembrane helix</keyword>
<feature type="region of interest" description="Disordered" evidence="1">
    <location>
        <begin position="796"/>
        <end position="861"/>
    </location>
</feature>